<dbReference type="PROSITE" id="PS50181">
    <property type="entry name" value="FBOX"/>
    <property type="match status" value="1"/>
</dbReference>
<accession>A0AAV5VCA6</accession>
<name>A0AAV5VCA6_9BILA</name>
<protein>
    <recommendedName>
        <fullName evidence="2">F-box domain-containing protein</fullName>
    </recommendedName>
</protein>
<sequence length="307" mass="35099">LIFMAPPLNAAEETKEDRARKLDDLLEEKRVAEENEQAARERYFAARKALREASDAVSELNAKIIKVRAARQARGEENGLMTLPTELLTKVFDWFGTKDRVEVSRTCKRFHEVEGSLKEAIDELESTDGTCGLRFEIHLLSPRHQKILIPLLHQMKVEESIQIETEPTEPMLTYNDVASIIDKNEDLEVVKIEAGVGIDASQIIQLHQTVKGMADIERMSLFIHSKSIIDEFLLNFYGIDPSFLNGAIRLHDFHTNLTHSEVFYEMELPYVAFHRREEKGESGTMIFTLSIQSHQRGQVQTRDDYGA</sequence>
<dbReference type="InterPro" id="IPR036047">
    <property type="entry name" value="F-box-like_dom_sf"/>
</dbReference>
<dbReference type="Proteomes" id="UP001432322">
    <property type="component" value="Unassembled WGS sequence"/>
</dbReference>
<dbReference type="SUPFAM" id="SSF81383">
    <property type="entry name" value="F-box domain"/>
    <property type="match status" value="1"/>
</dbReference>
<keyword evidence="4" id="KW-1185">Reference proteome</keyword>
<reference evidence="3" key="1">
    <citation type="submission" date="2023-10" db="EMBL/GenBank/DDBJ databases">
        <title>Genome assembly of Pristionchus species.</title>
        <authorList>
            <person name="Yoshida K."/>
            <person name="Sommer R.J."/>
        </authorList>
    </citation>
    <scope>NUCLEOTIDE SEQUENCE</scope>
    <source>
        <strain evidence="3">RS5133</strain>
    </source>
</reference>
<dbReference type="CDD" id="cd09917">
    <property type="entry name" value="F-box_SF"/>
    <property type="match status" value="1"/>
</dbReference>
<keyword evidence="1" id="KW-0175">Coiled coil</keyword>
<evidence type="ECO:0000256" key="1">
    <source>
        <dbReference type="SAM" id="Coils"/>
    </source>
</evidence>
<dbReference type="EMBL" id="BTSY01000002">
    <property type="protein sequence ID" value="GMT15555.1"/>
    <property type="molecule type" value="Genomic_DNA"/>
</dbReference>
<evidence type="ECO:0000259" key="2">
    <source>
        <dbReference type="PROSITE" id="PS50181"/>
    </source>
</evidence>
<organism evidence="3 4">
    <name type="scientific">Pristionchus fissidentatus</name>
    <dbReference type="NCBI Taxonomy" id="1538716"/>
    <lineage>
        <taxon>Eukaryota</taxon>
        <taxon>Metazoa</taxon>
        <taxon>Ecdysozoa</taxon>
        <taxon>Nematoda</taxon>
        <taxon>Chromadorea</taxon>
        <taxon>Rhabditida</taxon>
        <taxon>Rhabditina</taxon>
        <taxon>Diplogasteromorpha</taxon>
        <taxon>Diplogasteroidea</taxon>
        <taxon>Neodiplogasteridae</taxon>
        <taxon>Pristionchus</taxon>
    </lineage>
</organism>
<feature type="non-terminal residue" evidence="3">
    <location>
        <position position="1"/>
    </location>
</feature>
<gene>
    <name evidence="3" type="ORF">PFISCL1PPCAC_6852</name>
</gene>
<proteinExistence type="predicted"/>
<dbReference type="AlphaFoldDB" id="A0AAV5VCA6"/>
<evidence type="ECO:0000313" key="3">
    <source>
        <dbReference type="EMBL" id="GMT15555.1"/>
    </source>
</evidence>
<dbReference type="Pfam" id="PF12937">
    <property type="entry name" value="F-box-like"/>
    <property type="match status" value="1"/>
</dbReference>
<comment type="caution">
    <text evidence="3">The sequence shown here is derived from an EMBL/GenBank/DDBJ whole genome shotgun (WGS) entry which is preliminary data.</text>
</comment>
<feature type="domain" description="F-box" evidence="2">
    <location>
        <begin position="77"/>
        <end position="124"/>
    </location>
</feature>
<feature type="coiled-coil region" evidence="1">
    <location>
        <begin position="8"/>
        <end position="70"/>
    </location>
</feature>
<evidence type="ECO:0000313" key="4">
    <source>
        <dbReference type="Proteomes" id="UP001432322"/>
    </source>
</evidence>
<dbReference type="InterPro" id="IPR001810">
    <property type="entry name" value="F-box_dom"/>
</dbReference>